<dbReference type="InterPro" id="IPR044152">
    <property type="entry name" value="YqjM-like"/>
</dbReference>
<dbReference type="Gene3D" id="3.20.20.70">
    <property type="entry name" value="Aldolase class I"/>
    <property type="match status" value="1"/>
</dbReference>
<accession>A0A364NZ13</accession>
<dbReference type="GO" id="GO:0050661">
    <property type="term" value="F:NADP binding"/>
    <property type="evidence" value="ECO:0007669"/>
    <property type="project" value="InterPro"/>
</dbReference>
<gene>
    <name evidence="7" type="ORF">CU669_09325</name>
</gene>
<keyword evidence="2" id="KW-0285">Flavoprotein</keyword>
<dbReference type="InterPro" id="IPR001155">
    <property type="entry name" value="OxRdtase_FMN_N"/>
</dbReference>
<comment type="cofactor">
    <cofactor evidence="1">
        <name>FMN</name>
        <dbReference type="ChEBI" id="CHEBI:58210"/>
    </cofactor>
</comment>
<dbReference type="Pfam" id="PF00724">
    <property type="entry name" value="Oxidored_FMN"/>
    <property type="match status" value="1"/>
</dbReference>
<dbReference type="SUPFAM" id="SSF51395">
    <property type="entry name" value="FMN-linked oxidoreductases"/>
    <property type="match status" value="1"/>
</dbReference>
<organism evidence="7 8">
    <name type="scientific">Paramagnetospirillum kuznetsovii</name>
    <dbReference type="NCBI Taxonomy" id="2053833"/>
    <lineage>
        <taxon>Bacteria</taxon>
        <taxon>Pseudomonadati</taxon>
        <taxon>Pseudomonadota</taxon>
        <taxon>Alphaproteobacteria</taxon>
        <taxon>Rhodospirillales</taxon>
        <taxon>Magnetospirillaceae</taxon>
        <taxon>Paramagnetospirillum</taxon>
    </lineage>
</organism>
<sequence length="369" mass="39274">MTQPRLFQPLSLRDLTLANRVAVAPMCQYSAVDGVVQDWHLQHYGAMAASGPGMIVIEATGVAPEGRISPHCVGLYDDATEAGLTKLVTALKSFGTSAIGIQLGHAGRKGGADYPWKGGGPAPDGWQTLSASDIPFDTGWPAPKAASLDDLARLKQAFVEAARRAIRIGFDVIELHSAHGYLLHQFLSPLSNRRTDSYGGSLDNRMRFPLEIIEAVRAVWPAHKPLGLRISATDWVDGGWSVEESVIYAKAFKAAGIDYVCVSSGGVVPKADIPVGPGYQIHLAKRIRDEAGIATRAVGLIATPQQAEAALAEGAADLIAIGRGFLDNPRWVWHAAQSLGADLAYPPQYTAARTVYWPGAGLARPQAAE</sequence>
<keyword evidence="3" id="KW-0288">FMN</keyword>
<evidence type="ECO:0000256" key="1">
    <source>
        <dbReference type="ARBA" id="ARBA00001917"/>
    </source>
</evidence>
<proteinExistence type="predicted"/>
<dbReference type="GO" id="GO:0010181">
    <property type="term" value="F:FMN binding"/>
    <property type="evidence" value="ECO:0007669"/>
    <property type="project" value="InterPro"/>
</dbReference>
<evidence type="ECO:0000256" key="5">
    <source>
        <dbReference type="ARBA" id="ARBA00023002"/>
    </source>
</evidence>
<evidence type="ECO:0000313" key="7">
    <source>
        <dbReference type="EMBL" id="RAU22312.1"/>
    </source>
</evidence>
<dbReference type="EMBL" id="PGTO01000005">
    <property type="protein sequence ID" value="RAU22312.1"/>
    <property type="molecule type" value="Genomic_DNA"/>
</dbReference>
<evidence type="ECO:0000256" key="2">
    <source>
        <dbReference type="ARBA" id="ARBA00022630"/>
    </source>
</evidence>
<dbReference type="Proteomes" id="UP000251075">
    <property type="component" value="Unassembled WGS sequence"/>
</dbReference>
<evidence type="ECO:0000313" key="8">
    <source>
        <dbReference type="Proteomes" id="UP000251075"/>
    </source>
</evidence>
<dbReference type="OrthoDB" id="9804454at2"/>
<dbReference type="AlphaFoldDB" id="A0A364NZ13"/>
<dbReference type="RefSeq" id="WP_112143987.1">
    <property type="nucleotide sequence ID" value="NZ_PGTO01000005.1"/>
</dbReference>
<name>A0A364NZ13_9PROT</name>
<evidence type="ECO:0000259" key="6">
    <source>
        <dbReference type="Pfam" id="PF00724"/>
    </source>
</evidence>
<keyword evidence="5" id="KW-0560">Oxidoreductase</keyword>
<keyword evidence="4" id="KW-0521">NADP</keyword>
<comment type="caution">
    <text evidence="7">The sequence shown here is derived from an EMBL/GenBank/DDBJ whole genome shotgun (WGS) entry which is preliminary data.</text>
</comment>
<evidence type="ECO:0000256" key="4">
    <source>
        <dbReference type="ARBA" id="ARBA00022857"/>
    </source>
</evidence>
<dbReference type="InterPro" id="IPR013785">
    <property type="entry name" value="Aldolase_TIM"/>
</dbReference>
<keyword evidence="8" id="KW-1185">Reference proteome</keyword>
<protein>
    <submittedName>
        <fullName evidence="7">Oxidoreductase</fullName>
    </submittedName>
</protein>
<dbReference type="PANTHER" id="PTHR43303:SF4">
    <property type="entry name" value="NADPH DEHYDROGENASE C23G7.10C-RELATED"/>
    <property type="match status" value="1"/>
</dbReference>
<dbReference type="CDD" id="cd02932">
    <property type="entry name" value="OYE_YqiM_FMN"/>
    <property type="match status" value="1"/>
</dbReference>
<feature type="domain" description="NADH:flavin oxidoreductase/NADH oxidase N-terminal" evidence="6">
    <location>
        <begin position="6"/>
        <end position="339"/>
    </location>
</feature>
<dbReference type="GO" id="GO:0003959">
    <property type="term" value="F:NADPH dehydrogenase activity"/>
    <property type="evidence" value="ECO:0007669"/>
    <property type="project" value="InterPro"/>
</dbReference>
<dbReference type="PANTHER" id="PTHR43303">
    <property type="entry name" value="NADPH DEHYDROGENASE C23G7.10C-RELATED"/>
    <property type="match status" value="1"/>
</dbReference>
<evidence type="ECO:0000256" key="3">
    <source>
        <dbReference type="ARBA" id="ARBA00022643"/>
    </source>
</evidence>
<reference evidence="7 8" key="1">
    <citation type="submission" date="2017-11" db="EMBL/GenBank/DDBJ databases">
        <title>Draft genome sequence of magnetotactic bacterium Magnetospirillum kuznetsovii LBB-42.</title>
        <authorList>
            <person name="Grouzdev D.S."/>
            <person name="Rysina M.S."/>
            <person name="Baslerov R.V."/>
            <person name="Koziaeva V."/>
        </authorList>
    </citation>
    <scope>NUCLEOTIDE SEQUENCE [LARGE SCALE GENOMIC DNA]</scope>
    <source>
        <strain evidence="7 8">LBB-42</strain>
    </source>
</reference>